<organism evidence="1 2">
    <name type="scientific">Stachybotrys chartarum (strain CBS 109288 / IBT 7711)</name>
    <name type="common">Toxic black mold</name>
    <name type="synonym">Stilbospora chartarum</name>
    <dbReference type="NCBI Taxonomy" id="1280523"/>
    <lineage>
        <taxon>Eukaryota</taxon>
        <taxon>Fungi</taxon>
        <taxon>Dikarya</taxon>
        <taxon>Ascomycota</taxon>
        <taxon>Pezizomycotina</taxon>
        <taxon>Sordariomycetes</taxon>
        <taxon>Hypocreomycetidae</taxon>
        <taxon>Hypocreales</taxon>
        <taxon>Stachybotryaceae</taxon>
        <taxon>Stachybotrys</taxon>
    </lineage>
</organism>
<name>A0A084AVY3_STACB</name>
<proteinExistence type="predicted"/>
<evidence type="ECO:0000313" key="1">
    <source>
        <dbReference type="EMBL" id="KEY69462.1"/>
    </source>
</evidence>
<reference evidence="1 2" key="1">
    <citation type="journal article" date="2014" name="BMC Genomics">
        <title>Comparative genome sequencing reveals chemotype-specific gene clusters in the toxigenic black mold Stachybotrys.</title>
        <authorList>
            <person name="Semeiks J."/>
            <person name="Borek D."/>
            <person name="Otwinowski Z."/>
            <person name="Grishin N.V."/>
        </authorList>
    </citation>
    <scope>NUCLEOTIDE SEQUENCE [LARGE SCALE GENOMIC DNA]</scope>
    <source>
        <strain evidence="2">CBS 109288 / IBT 7711</strain>
    </source>
</reference>
<accession>A0A084AVY3</accession>
<dbReference type="OrthoDB" id="10561700at2759"/>
<protein>
    <submittedName>
        <fullName evidence="1">Uncharacterized protein</fullName>
    </submittedName>
</protein>
<dbReference type="EMBL" id="KL648525">
    <property type="protein sequence ID" value="KEY69462.1"/>
    <property type="molecule type" value="Genomic_DNA"/>
</dbReference>
<dbReference type="AlphaFoldDB" id="A0A084AVY3"/>
<evidence type="ECO:0000313" key="2">
    <source>
        <dbReference type="Proteomes" id="UP000028045"/>
    </source>
</evidence>
<dbReference type="HOGENOM" id="CLU_1994089_0_0_1"/>
<gene>
    <name evidence="1" type="ORF">S7711_10538</name>
</gene>
<keyword evidence="2" id="KW-1185">Reference proteome</keyword>
<sequence length="125" mass="13503">MELSPFVTSNGTITSALANTPRQARQSYGQWEPIQSARIREKMVASNPALLAASGLVEASGLDLTYLDLRGGSPQLTTSSMHVPLPIPTGKPASRRPINALGRRLMLKNHNSPQVDHLKALAKKH</sequence>
<dbReference type="Proteomes" id="UP000028045">
    <property type="component" value="Unassembled WGS sequence"/>
</dbReference>